<dbReference type="SUPFAM" id="SSF54909">
    <property type="entry name" value="Dimeric alpha+beta barrel"/>
    <property type="match status" value="1"/>
</dbReference>
<dbReference type="AlphaFoldDB" id="A0A9X1LDP9"/>
<dbReference type="GO" id="GO:0016491">
    <property type="term" value="F:oxidoreductase activity"/>
    <property type="evidence" value="ECO:0007669"/>
    <property type="project" value="InterPro"/>
</dbReference>
<reference evidence="2" key="1">
    <citation type="submission" date="2021-10" db="EMBL/GenBank/DDBJ databases">
        <title>Roseicella aerolatum sp. nov., isolated from aerosols of e-waste dismantling site.</title>
        <authorList>
            <person name="Qin T."/>
        </authorList>
    </citation>
    <scope>NUCLEOTIDE SEQUENCE</scope>
    <source>
        <strain evidence="2">GB24</strain>
    </source>
</reference>
<name>A0A9X1LDP9_9PROT</name>
<dbReference type="NCBIfam" id="TIGR02118">
    <property type="entry name" value="EthD family reductase"/>
    <property type="match status" value="1"/>
</dbReference>
<accession>A0A9X1LDP9</accession>
<feature type="domain" description="EthD" evidence="1">
    <location>
        <begin position="15"/>
        <end position="96"/>
    </location>
</feature>
<proteinExistence type="predicted"/>
<protein>
    <submittedName>
        <fullName evidence="2">EthD family reductase</fullName>
    </submittedName>
</protein>
<keyword evidence="3" id="KW-1185">Reference proteome</keyword>
<dbReference type="Pfam" id="PF07110">
    <property type="entry name" value="EthD"/>
    <property type="match status" value="1"/>
</dbReference>
<evidence type="ECO:0000313" key="3">
    <source>
        <dbReference type="Proteomes" id="UP001139311"/>
    </source>
</evidence>
<evidence type="ECO:0000259" key="1">
    <source>
        <dbReference type="Pfam" id="PF07110"/>
    </source>
</evidence>
<dbReference type="RefSeq" id="WP_226614337.1">
    <property type="nucleotide sequence ID" value="NZ_JAJAQI010000096.1"/>
</dbReference>
<dbReference type="InterPro" id="IPR011008">
    <property type="entry name" value="Dimeric_a/b-barrel"/>
</dbReference>
<dbReference type="EMBL" id="JAJAQI010000096">
    <property type="protein sequence ID" value="MCB4825428.1"/>
    <property type="molecule type" value="Genomic_DNA"/>
</dbReference>
<comment type="caution">
    <text evidence="2">The sequence shown here is derived from an EMBL/GenBank/DDBJ whole genome shotgun (WGS) entry which is preliminary data.</text>
</comment>
<sequence>MFKMIALLTRKAWSTHEEFVKHWVEVHAPLAHGIPELRRYVQSHIVGEQARPDIPTTEMAIDGIAELWFDDRAALERAHGTPEMKRLLADGATFIGSIKTFFVEEKEIIPPRP</sequence>
<dbReference type="Gene3D" id="3.30.70.100">
    <property type="match status" value="1"/>
</dbReference>
<dbReference type="InterPro" id="IPR009799">
    <property type="entry name" value="EthD_dom"/>
</dbReference>
<gene>
    <name evidence="2" type="ORF">LHA35_27340</name>
</gene>
<evidence type="ECO:0000313" key="2">
    <source>
        <dbReference type="EMBL" id="MCB4825428.1"/>
    </source>
</evidence>
<dbReference type="Proteomes" id="UP001139311">
    <property type="component" value="Unassembled WGS sequence"/>
</dbReference>
<organism evidence="2 3">
    <name type="scientific">Roseicella aerolata</name>
    <dbReference type="NCBI Taxonomy" id="2883479"/>
    <lineage>
        <taxon>Bacteria</taxon>
        <taxon>Pseudomonadati</taxon>
        <taxon>Pseudomonadota</taxon>
        <taxon>Alphaproteobacteria</taxon>
        <taxon>Acetobacterales</taxon>
        <taxon>Roseomonadaceae</taxon>
        <taxon>Roseicella</taxon>
    </lineage>
</organism>